<evidence type="ECO:0000256" key="2">
    <source>
        <dbReference type="ARBA" id="ARBA00007651"/>
    </source>
</evidence>
<feature type="transmembrane region" description="Helical" evidence="8">
    <location>
        <begin position="55"/>
        <end position="77"/>
    </location>
</feature>
<keyword evidence="11" id="KW-1185">Reference proteome</keyword>
<gene>
    <name evidence="10" type="ORF">LITE_LOCUS32595</name>
</gene>
<protein>
    <recommendedName>
        <fullName evidence="8">CASP-like protein</fullName>
    </recommendedName>
</protein>
<evidence type="ECO:0000256" key="4">
    <source>
        <dbReference type="ARBA" id="ARBA00022475"/>
    </source>
</evidence>
<evidence type="ECO:0000256" key="6">
    <source>
        <dbReference type="ARBA" id="ARBA00022989"/>
    </source>
</evidence>
<dbReference type="InterPro" id="IPR006702">
    <property type="entry name" value="CASP_dom"/>
</dbReference>
<dbReference type="Proteomes" id="UP001154282">
    <property type="component" value="Unassembled WGS sequence"/>
</dbReference>
<sequence>MAIYDVKLGIINFEKGHKIIAYLLLSASTSAAFRVEDWESNWGSDEFSGMARASLILSFLAFVAFASSSILSGYTLFTSHSL</sequence>
<reference evidence="10" key="1">
    <citation type="submission" date="2022-08" db="EMBL/GenBank/DDBJ databases">
        <authorList>
            <person name="Gutierrez-Valencia J."/>
        </authorList>
    </citation>
    <scope>NUCLEOTIDE SEQUENCE</scope>
</reference>
<evidence type="ECO:0000256" key="1">
    <source>
        <dbReference type="ARBA" id="ARBA00004651"/>
    </source>
</evidence>
<keyword evidence="4 8" id="KW-1003">Cell membrane</keyword>
<keyword evidence="5 8" id="KW-0812">Transmembrane</keyword>
<keyword evidence="7 8" id="KW-0472">Membrane</keyword>
<comment type="caution">
    <text evidence="10">The sequence shown here is derived from an EMBL/GenBank/DDBJ whole genome shotgun (WGS) entry which is preliminary data.</text>
</comment>
<dbReference type="GO" id="GO:0005886">
    <property type="term" value="C:plasma membrane"/>
    <property type="evidence" value="ECO:0007669"/>
    <property type="project" value="UniProtKB-SubCell"/>
</dbReference>
<evidence type="ECO:0000256" key="8">
    <source>
        <dbReference type="RuleBase" id="RU361233"/>
    </source>
</evidence>
<evidence type="ECO:0000313" key="10">
    <source>
        <dbReference type="EMBL" id="CAI0456010.1"/>
    </source>
</evidence>
<evidence type="ECO:0000259" key="9">
    <source>
        <dbReference type="Pfam" id="PF04535"/>
    </source>
</evidence>
<evidence type="ECO:0000256" key="3">
    <source>
        <dbReference type="ARBA" id="ARBA00011489"/>
    </source>
</evidence>
<comment type="subcellular location">
    <subcellularLocation>
        <location evidence="1 8">Cell membrane</location>
        <topology evidence="1 8">Multi-pass membrane protein</topology>
    </subcellularLocation>
</comment>
<comment type="similarity">
    <text evidence="2 8">Belongs to the Casparian strip membrane proteins (CASP) family.</text>
</comment>
<dbReference type="EMBL" id="CAMGYJ010000008">
    <property type="protein sequence ID" value="CAI0456010.1"/>
    <property type="molecule type" value="Genomic_DNA"/>
</dbReference>
<dbReference type="AlphaFoldDB" id="A0AAV0NBP7"/>
<dbReference type="Pfam" id="PF04535">
    <property type="entry name" value="CASP_dom"/>
    <property type="match status" value="1"/>
</dbReference>
<evidence type="ECO:0000256" key="5">
    <source>
        <dbReference type="ARBA" id="ARBA00022692"/>
    </source>
</evidence>
<proteinExistence type="inferred from homology"/>
<feature type="domain" description="Casparian strip membrane protein" evidence="9">
    <location>
        <begin position="19"/>
        <end position="64"/>
    </location>
</feature>
<dbReference type="PANTHER" id="PTHR33573:SF38">
    <property type="entry name" value="CASP-LIKE PROTEIN 4A1"/>
    <property type="match status" value="1"/>
</dbReference>
<organism evidence="10 11">
    <name type="scientific">Linum tenue</name>
    <dbReference type="NCBI Taxonomy" id="586396"/>
    <lineage>
        <taxon>Eukaryota</taxon>
        <taxon>Viridiplantae</taxon>
        <taxon>Streptophyta</taxon>
        <taxon>Embryophyta</taxon>
        <taxon>Tracheophyta</taxon>
        <taxon>Spermatophyta</taxon>
        <taxon>Magnoliopsida</taxon>
        <taxon>eudicotyledons</taxon>
        <taxon>Gunneridae</taxon>
        <taxon>Pentapetalae</taxon>
        <taxon>rosids</taxon>
        <taxon>fabids</taxon>
        <taxon>Malpighiales</taxon>
        <taxon>Linaceae</taxon>
        <taxon>Linum</taxon>
    </lineage>
</organism>
<evidence type="ECO:0000256" key="7">
    <source>
        <dbReference type="ARBA" id="ARBA00023136"/>
    </source>
</evidence>
<evidence type="ECO:0000313" key="11">
    <source>
        <dbReference type="Proteomes" id="UP001154282"/>
    </source>
</evidence>
<comment type="caution">
    <text evidence="8">Lacks conserved residue(s) required for the propagation of feature annotation.</text>
</comment>
<keyword evidence="6 8" id="KW-1133">Transmembrane helix</keyword>
<name>A0AAV0NBP7_9ROSI</name>
<comment type="subunit">
    <text evidence="3 8">Homodimer and heterodimers.</text>
</comment>
<dbReference type="PANTHER" id="PTHR33573">
    <property type="entry name" value="CASP-LIKE PROTEIN 4A4"/>
    <property type="match status" value="1"/>
</dbReference>
<accession>A0AAV0NBP7</accession>